<sequence length="312" mass="35807">MSVFDFLQNTACELREKGVRSTARTVGVEVFRNGPLRRLDKLGYKRGPNIYDFDWDLLLVLDACRADLMREVYPEYDFPEEYAEIHSVGSKSQQWLERTFATEYQDEVSRTTYVTANMFSSELDPARFNLLDELWQTHWDEDIGIVPPRPVTDRAITELRENNPDRLIVHYMQPHYPFIDNKLADGVNLDYAFRKEGDEQNVWSLLEAGEVGREEVWTAYRENLRLVMNEVELLLSNADVGSVVVTSDHGNAFGSLGIYGHPPLAVSCLREVPFIRTSGTDTRTYDPEVTEPSIRHGDQMNVDSRLAALGYK</sequence>
<evidence type="ECO:0000313" key="1">
    <source>
        <dbReference type="EMBL" id="QZP38239.1"/>
    </source>
</evidence>
<dbReference type="InterPro" id="IPR017850">
    <property type="entry name" value="Alkaline_phosphatase_core_sf"/>
</dbReference>
<evidence type="ECO:0008006" key="3">
    <source>
        <dbReference type="Google" id="ProtNLM"/>
    </source>
</evidence>
<dbReference type="GeneID" id="67177182"/>
<dbReference type="KEGG" id="hmp:K6T50_03530"/>
<keyword evidence="2" id="KW-1185">Reference proteome</keyword>
<accession>A0A8T8WEF3</accession>
<dbReference type="SUPFAM" id="SSF53649">
    <property type="entry name" value="Alkaline phosphatase-like"/>
    <property type="match status" value="1"/>
</dbReference>
<dbReference type="RefSeq" id="WP_222608040.1">
    <property type="nucleotide sequence ID" value="NZ_CP081958.1"/>
</dbReference>
<dbReference type="AlphaFoldDB" id="A0A8T8WEF3"/>
<dbReference type="EMBL" id="CP081958">
    <property type="protein sequence ID" value="QZP38239.1"/>
    <property type="molecule type" value="Genomic_DNA"/>
</dbReference>
<organism evidence="1 2">
    <name type="scientific">Halobaculum magnesiiphilum</name>
    <dbReference type="NCBI Taxonomy" id="1017351"/>
    <lineage>
        <taxon>Archaea</taxon>
        <taxon>Methanobacteriati</taxon>
        <taxon>Methanobacteriota</taxon>
        <taxon>Stenosarchaea group</taxon>
        <taxon>Halobacteria</taxon>
        <taxon>Halobacteriales</taxon>
        <taxon>Haloferacaceae</taxon>
        <taxon>Halobaculum</taxon>
    </lineage>
</organism>
<name>A0A8T8WEF3_9EURY</name>
<gene>
    <name evidence="1" type="ORF">K6T50_03530</name>
</gene>
<protein>
    <recommendedName>
        <fullName evidence="3">Sulfatase</fullName>
    </recommendedName>
</protein>
<proteinExistence type="predicted"/>
<dbReference type="Proteomes" id="UP000826254">
    <property type="component" value="Chromosome"/>
</dbReference>
<dbReference type="Gene3D" id="3.40.720.10">
    <property type="entry name" value="Alkaline Phosphatase, subunit A"/>
    <property type="match status" value="1"/>
</dbReference>
<reference evidence="1 2" key="1">
    <citation type="journal article" date="2021" name="Int. J. Syst. Evol. Microbiol.">
        <title>Halobaculum halophilum sp. nov. and Halobaculum salinum sp. nov., isolated from salt lake and saline soil.</title>
        <authorList>
            <person name="Cui H.L."/>
            <person name="Shi X.W."/>
            <person name="Yin X.M."/>
            <person name="Yang X.Y."/>
            <person name="Hou J."/>
            <person name="Zhu L."/>
        </authorList>
    </citation>
    <scope>NUCLEOTIDE SEQUENCE [LARGE SCALE GENOMIC DNA]</scope>
    <source>
        <strain evidence="1 2">NBRC 109044</strain>
    </source>
</reference>
<evidence type="ECO:0000313" key="2">
    <source>
        <dbReference type="Proteomes" id="UP000826254"/>
    </source>
</evidence>